<dbReference type="RefSeq" id="WP_024390618.1">
    <property type="nucleotide sequence ID" value="NZ_ALLE01000013.1"/>
</dbReference>
<dbReference type="SMART" id="SM00347">
    <property type="entry name" value="HTH_MARR"/>
    <property type="match status" value="1"/>
</dbReference>
<dbReference type="HOGENOM" id="CLU_083287_30_1_9"/>
<reference evidence="2 3" key="1">
    <citation type="journal article" date="2014" name="Genome Announc.">
        <title>Whole-Genome Sequence of Streptococcus suis Serotype 4 Reference Strain 6407.</title>
        <authorList>
            <person name="Wang K."/>
            <person name="Chen J."/>
            <person name="Yao H."/>
            <person name="Lu C."/>
        </authorList>
    </citation>
    <scope>NUCLEOTIDE SEQUENCE [LARGE SCALE GENOMIC DNA]</scope>
    <source>
        <strain evidence="2">6407</strain>
    </source>
</reference>
<dbReference type="SUPFAM" id="SSF46785">
    <property type="entry name" value="Winged helix' DNA-binding domain"/>
    <property type="match status" value="1"/>
</dbReference>
<dbReference type="PRINTS" id="PR00598">
    <property type="entry name" value="HTHMARR"/>
</dbReference>
<dbReference type="GO" id="GO:0006950">
    <property type="term" value="P:response to stress"/>
    <property type="evidence" value="ECO:0007669"/>
    <property type="project" value="TreeGrafter"/>
</dbReference>
<dbReference type="PANTHER" id="PTHR33164:SF43">
    <property type="entry name" value="HTH-TYPE TRANSCRIPTIONAL REPRESSOR YETL"/>
    <property type="match status" value="1"/>
</dbReference>
<dbReference type="AlphaFoldDB" id="A0A075SI88"/>
<dbReference type="InterPro" id="IPR039422">
    <property type="entry name" value="MarR/SlyA-like"/>
</dbReference>
<dbReference type="Gene3D" id="1.10.10.10">
    <property type="entry name" value="Winged helix-like DNA-binding domain superfamily/Winged helix DNA-binding domain"/>
    <property type="match status" value="1"/>
</dbReference>
<organism evidence="2 3">
    <name type="scientific">Streptococcus suis 6407</name>
    <dbReference type="NCBI Taxonomy" id="1214179"/>
    <lineage>
        <taxon>Bacteria</taxon>
        <taxon>Bacillati</taxon>
        <taxon>Bacillota</taxon>
        <taxon>Bacilli</taxon>
        <taxon>Lactobacillales</taxon>
        <taxon>Streptococcaceae</taxon>
        <taxon>Streptococcus</taxon>
    </lineage>
</organism>
<sequence>MMEVEKRSKDYARMFDQQVGLYEGYARRHGLNAKCLSILMWIYYNPGGVTQNWVSKKTYSSKQVVNATVKKFLDGGLVVLEENPADKRHKKIKLTEEGQQFASRILDPLEEAENKALSQLSQEEQELMLGLIQRYSQSLMAILKGEDDD</sequence>
<dbReference type="GO" id="GO:0003700">
    <property type="term" value="F:DNA-binding transcription factor activity"/>
    <property type="evidence" value="ECO:0007669"/>
    <property type="project" value="InterPro"/>
</dbReference>
<evidence type="ECO:0000313" key="2">
    <source>
        <dbReference type="EMBL" id="AIG44019.1"/>
    </source>
</evidence>
<feature type="domain" description="HTH marR-type" evidence="1">
    <location>
        <begin position="1"/>
        <end position="137"/>
    </location>
</feature>
<dbReference type="PATRIC" id="fig|1214179.4.peg.1642"/>
<dbReference type="Proteomes" id="UP000028185">
    <property type="component" value="Chromosome"/>
</dbReference>
<dbReference type="PANTHER" id="PTHR33164">
    <property type="entry name" value="TRANSCRIPTIONAL REGULATOR, MARR FAMILY"/>
    <property type="match status" value="1"/>
</dbReference>
<dbReference type="PROSITE" id="PS50995">
    <property type="entry name" value="HTH_MARR_2"/>
    <property type="match status" value="1"/>
</dbReference>
<evidence type="ECO:0000259" key="1">
    <source>
        <dbReference type="PROSITE" id="PS50995"/>
    </source>
</evidence>
<accession>A0A075SI88</accession>
<proteinExistence type="predicted"/>
<dbReference type="EMBL" id="CP008921">
    <property type="protein sequence ID" value="AIG44019.1"/>
    <property type="molecule type" value="Genomic_DNA"/>
</dbReference>
<evidence type="ECO:0000313" key="3">
    <source>
        <dbReference type="Proteomes" id="UP000028185"/>
    </source>
</evidence>
<dbReference type="Pfam" id="PF12802">
    <property type="entry name" value="MarR_2"/>
    <property type="match status" value="1"/>
</dbReference>
<dbReference type="InterPro" id="IPR000835">
    <property type="entry name" value="HTH_MarR-typ"/>
</dbReference>
<dbReference type="InterPro" id="IPR036388">
    <property type="entry name" value="WH-like_DNA-bd_sf"/>
</dbReference>
<gene>
    <name evidence="2" type="ORF">ID09_08310</name>
</gene>
<dbReference type="InterPro" id="IPR036390">
    <property type="entry name" value="WH_DNA-bd_sf"/>
</dbReference>
<name>A0A075SI88_STRSU</name>
<protein>
    <submittedName>
        <fullName evidence="2">MarR family transcriptional regulator</fullName>
    </submittedName>
</protein>